<reference evidence="4" key="1">
    <citation type="journal article" date="2010" name="Science">
        <title>Signatures of adaptation to obligate biotrophy in the Hyaloperonospora arabidopsidis genome.</title>
        <authorList>
            <person name="Baxter L."/>
            <person name="Tripathy S."/>
            <person name="Ishaque N."/>
            <person name="Boot N."/>
            <person name="Cabral A."/>
            <person name="Kemen E."/>
            <person name="Thines M."/>
            <person name="Ah-Fong A."/>
            <person name="Anderson R."/>
            <person name="Badejoko W."/>
            <person name="Bittner-Eddy P."/>
            <person name="Boore J.L."/>
            <person name="Chibucos M.C."/>
            <person name="Coates M."/>
            <person name="Dehal P."/>
            <person name="Delehaunty K."/>
            <person name="Dong S."/>
            <person name="Downton P."/>
            <person name="Dumas B."/>
            <person name="Fabro G."/>
            <person name="Fronick C."/>
            <person name="Fuerstenberg S.I."/>
            <person name="Fulton L."/>
            <person name="Gaulin E."/>
            <person name="Govers F."/>
            <person name="Hughes L."/>
            <person name="Humphray S."/>
            <person name="Jiang R.H."/>
            <person name="Judelson H."/>
            <person name="Kamoun S."/>
            <person name="Kyung K."/>
            <person name="Meijer H."/>
            <person name="Minx P."/>
            <person name="Morris P."/>
            <person name="Nelson J."/>
            <person name="Phuntumart V."/>
            <person name="Qutob D."/>
            <person name="Rehmany A."/>
            <person name="Rougon-Cardoso A."/>
            <person name="Ryden P."/>
            <person name="Torto-Alalibo T."/>
            <person name="Studholme D."/>
            <person name="Wang Y."/>
            <person name="Win J."/>
            <person name="Wood J."/>
            <person name="Clifton S.W."/>
            <person name="Rogers J."/>
            <person name="Van den Ackerveken G."/>
            <person name="Jones J.D."/>
            <person name="McDowell J.M."/>
            <person name="Beynon J."/>
            <person name="Tyler B.M."/>
        </authorList>
    </citation>
    <scope>NUCLEOTIDE SEQUENCE [LARGE SCALE GENOMIC DNA]</scope>
    <source>
        <strain evidence="4">Emoy2</strain>
    </source>
</reference>
<dbReference type="HOGENOM" id="CLU_1565869_0_0_1"/>
<dbReference type="InParanoid" id="M4BUN8"/>
<evidence type="ECO:0000313" key="2">
    <source>
        <dbReference type="EMBL" id="BAP68762.1"/>
    </source>
</evidence>
<dbReference type="VEuPathDB" id="FungiDB:HpaG810226"/>
<evidence type="ECO:0000313" key="3">
    <source>
        <dbReference type="EnsemblProtists" id="HpaP810226"/>
    </source>
</evidence>
<dbReference type="EMBL" id="AB922187">
    <property type="protein sequence ID" value="BAP68762.1"/>
    <property type="molecule type" value="mRNA"/>
</dbReference>
<evidence type="ECO:0000256" key="1">
    <source>
        <dbReference type="SAM" id="SignalP"/>
    </source>
</evidence>
<dbReference type="EnsemblProtists" id="HpaT810226">
    <property type="protein sequence ID" value="HpaP810226"/>
    <property type="gene ID" value="HpaG810226"/>
</dbReference>
<name>M4BUN8_HYAAE</name>
<reference evidence="3" key="3">
    <citation type="submission" date="2015-06" db="UniProtKB">
        <authorList>
            <consortium name="EnsemblProtists"/>
        </authorList>
    </citation>
    <scope>IDENTIFICATION</scope>
    <source>
        <strain evidence="3">Emoy2</strain>
    </source>
</reference>
<proteinExistence type="evidence at transcript level"/>
<feature type="chain" id="PRO_5009704510" evidence="1">
    <location>
        <begin position="25"/>
        <end position="171"/>
    </location>
</feature>
<keyword evidence="1" id="KW-0732">Signal</keyword>
<dbReference type="AlphaFoldDB" id="M4BUN8"/>
<dbReference type="Proteomes" id="UP000011713">
    <property type="component" value="Unassembled WGS sequence"/>
</dbReference>
<sequence length="171" mass="18839">MRHLGVLLLYELAVLVAMLTKADAVTETGTSTKTIGDTTSSAATHSDVATGRFRRLDETEERALPVPSGVISQSVPPTGMALIGSWFKSLGPTIKSSFASFADYKPGSSMVGHYFGALSPKILDSVRTRYWLYQRKTMADVFKLLKLDAGLDKVAYSRRFYTWVEFVSSDR</sequence>
<accession>M4BUN8</accession>
<protein>
    <submittedName>
        <fullName evidence="2">RxLR effector candidate protein</fullName>
    </submittedName>
</protein>
<dbReference type="EMBL" id="JH597949">
    <property type="status" value="NOT_ANNOTATED_CDS"/>
    <property type="molecule type" value="Genomic_DNA"/>
</dbReference>
<evidence type="ECO:0000313" key="4">
    <source>
        <dbReference type="Proteomes" id="UP000011713"/>
    </source>
</evidence>
<keyword evidence="4" id="KW-1185">Reference proteome</keyword>
<reference evidence="2" key="2">
    <citation type="journal article" date="2014" name="PLoS Pathog.">
        <title>Expression profiling during arabidopsis/downy mildew interaction reveals a highly-expressed effector that attenuates responses to salicylic acid.</title>
        <authorList>
            <person name="Asai S."/>
            <person name="Rallapalli G."/>
            <person name="Piquerez S.J.M."/>
            <person name="Caillaud M.C."/>
            <person name="Furzer O.J."/>
            <person name="Ishaque N."/>
            <person name="Wirthmueller L."/>
            <person name="Fabro G."/>
            <person name="Shirasu K."/>
            <person name="Jones J.D.G."/>
        </authorList>
    </citation>
    <scope>NUCLEOTIDE SEQUENCE</scope>
    <source>
        <strain evidence="2">Emoy2</strain>
    </source>
</reference>
<feature type="signal peptide" evidence="1">
    <location>
        <begin position="1"/>
        <end position="24"/>
    </location>
</feature>
<dbReference type="eggNOG" id="ENOG502SVR9">
    <property type="taxonomic scope" value="Eukaryota"/>
</dbReference>
<organism evidence="3 4">
    <name type="scientific">Hyaloperonospora arabidopsidis (strain Emoy2)</name>
    <name type="common">Downy mildew agent</name>
    <name type="synonym">Peronospora arabidopsidis</name>
    <dbReference type="NCBI Taxonomy" id="559515"/>
    <lineage>
        <taxon>Eukaryota</taxon>
        <taxon>Sar</taxon>
        <taxon>Stramenopiles</taxon>
        <taxon>Oomycota</taxon>
        <taxon>Peronosporomycetes</taxon>
        <taxon>Peronosporales</taxon>
        <taxon>Peronosporaceae</taxon>
        <taxon>Hyaloperonospora</taxon>
    </lineage>
</organism>
<gene>
    <name evidence="2" type="primary">HaRxL6</name>
</gene>